<feature type="domain" description="Alcohol dehydrogenase iron-type/glycerol dehydrogenase GldA" evidence="4">
    <location>
        <begin position="13"/>
        <end position="166"/>
    </location>
</feature>
<reference evidence="6" key="1">
    <citation type="journal article" date="2018" name="Antonie Van Leeuwenhoek">
        <title>Proteinivorax hydrogeniformans sp. nov., an anaerobic, haloalkaliphilic bacterium fermenting proteinaceous compounds with high hydrogen production.</title>
        <authorList>
            <person name="Boltyanskaya Y."/>
            <person name="Detkova E."/>
            <person name="Pimenov N."/>
            <person name="Kevbrin V."/>
        </authorList>
    </citation>
    <scope>NUCLEOTIDE SEQUENCE</scope>
    <source>
        <strain evidence="6">Z-710</strain>
    </source>
</reference>
<protein>
    <submittedName>
        <fullName evidence="6">1-propanol dehydrogenase PduQ</fullName>
        <ecNumber evidence="6">1.1.-.-</ecNumber>
    </submittedName>
</protein>
<dbReference type="CDD" id="cd08180">
    <property type="entry name" value="PDD"/>
    <property type="match status" value="1"/>
</dbReference>
<dbReference type="EC" id="1.1.-.-" evidence="6"/>
<dbReference type="Pfam" id="PF25137">
    <property type="entry name" value="ADH_Fe_C"/>
    <property type="match status" value="1"/>
</dbReference>
<comment type="similarity">
    <text evidence="1">Belongs to the iron-containing alcohol dehydrogenase family.</text>
</comment>
<dbReference type="AlphaFoldDB" id="A0AAU8HX92"/>
<evidence type="ECO:0000259" key="4">
    <source>
        <dbReference type="Pfam" id="PF00465"/>
    </source>
</evidence>
<dbReference type="InterPro" id="IPR039697">
    <property type="entry name" value="Alcohol_dehydrogenase_Fe"/>
</dbReference>
<evidence type="ECO:0000256" key="1">
    <source>
        <dbReference type="ARBA" id="ARBA00007358"/>
    </source>
</evidence>
<reference evidence="6" key="2">
    <citation type="submission" date="2024-06" db="EMBL/GenBank/DDBJ databases">
        <authorList>
            <person name="Petrova K.O."/>
            <person name="Toshchakov S.V."/>
            <person name="Boltjanskaja Y.V."/>
            <person name="Kevbrin V.V."/>
        </authorList>
    </citation>
    <scope>NUCLEOTIDE SEQUENCE</scope>
    <source>
        <strain evidence="6">Z-710</strain>
    </source>
</reference>
<dbReference type="PROSITE" id="PS00913">
    <property type="entry name" value="ADH_IRON_1"/>
    <property type="match status" value="1"/>
</dbReference>
<sequence length="388" mass="42290">MIIETNKFILKSKVYFNTESLQLLKELKGSKAFIVADSIMDKLGYLQKTIDYLSEANISSKVFTGVRPDPDVGVVTEGLKLYNESDADIIVALGGGSAIDTAKGILYFAEKVEKVQGANTDRPQFIAIPSTSGTGSEVTDFSVITSEGEKICVIDEKLAPDIAILDSTCIQHVPKHVAVDTGIDVLVHAIEAYVSPESTDFTDALAEKSIKLIFENLEAVYIDTKNEKARDHVLNASCMAGMAFTNTGLGITHSLAHAFGGTFHISHGRSNALMLNAVMEYNANLSGSANDYATEKYAELAKILQLPARTKREGAVNFIDAVRKLKKRLGIEDNIKALGIEESDFKNALEQMAKSAMQDRCTPTNPKKPSKEDLVKILEKCFGHTSRF</sequence>
<dbReference type="Gene3D" id="3.40.50.1970">
    <property type="match status" value="1"/>
</dbReference>
<dbReference type="InterPro" id="IPR018211">
    <property type="entry name" value="ADH_Fe_CS"/>
</dbReference>
<evidence type="ECO:0000256" key="2">
    <source>
        <dbReference type="ARBA" id="ARBA00023002"/>
    </source>
</evidence>
<dbReference type="EMBL" id="CP159485">
    <property type="protein sequence ID" value="XCI29982.1"/>
    <property type="molecule type" value="Genomic_DNA"/>
</dbReference>
<evidence type="ECO:0000256" key="3">
    <source>
        <dbReference type="ARBA" id="ARBA00023027"/>
    </source>
</evidence>
<dbReference type="PANTHER" id="PTHR11496">
    <property type="entry name" value="ALCOHOL DEHYDROGENASE"/>
    <property type="match status" value="1"/>
</dbReference>
<dbReference type="GO" id="GO:0046872">
    <property type="term" value="F:metal ion binding"/>
    <property type="evidence" value="ECO:0007669"/>
    <property type="project" value="InterPro"/>
</dbReference>
<proteinExistence type="inferred from homology"/>
<dbReference type="RefSeq" id="WP_353894525.1">
    <property type="nucleotide sequence ID" value="NZ_CP159485.1"/>
</dbReference>
<gene>
    <name evidence="6" type="ORF">PRVXH_000250</name>
</gene>
<feature type="domain" description="Fe-containing alcohol dehydrogenase-like C-terminal" evidence="5">
    <location>
        <begin position="179"/>
        <end position="381"/>
    </location>
</feature>
<name>A0AAU8HX92_9FIRM</name>
<dbReference type="Pfam" id="PF00465">
    <property type="entry name" value="Fe-ADH"/>
    <property type="match status" value="1"/>
</dbReference>
<dbReference type="SUPFAM" id="SSF56796">
    <property type="entry name" value="Dehydroquinate synthase-like"/>
    <property type="match status" value="1"/>
</dbReference>
<keyword evidence="3" id="KW-0520">NAD</keyword>
<evidence type="ECO:0000259" key="5">
    <source>
        <dbReference type="Pfam" id="PF25137"/>
    </source>
</evidence>
<dbReference type="FunFam" id="1.20.1090.10:FF:000001">
    <property type="entry name" value="Aldehyde-alcohol dehydrogenase"/>
    <property type="match status" value="1"/>
</dbReference>
<dbReference type="Gene3D" id="1.20.1090.10">
    <property type="entry name" value="Dehydroquinate synthase-like - alpha domain"/>
    <property type="match status" value="1"/>
</dbReference>
<dbReference type="InterPro" id="IPR001670">
    <property type="entry name" value="ADH_Fe/GldA"/>
</dbReference>
<dbReference type="InterPro" id="IPR056798">
    <property type="entry name" value="ADH_Fe_C"/>
</dbReference>
<dbReference type="GO" id="GO:0004022">
    <property type="term" value="F:alcohol dehydrogenase (NAD+) activity"/>
    <property type="evidence" value="ECO:0007669"/>
    <property type="project" value="TreeGrafter"/>
</dbReference>
<evidence type="ECO:0000313" key="6">
    <source>
        <dbReference type="EMBL" id="XCI29982.1"/>
    </source>
</evidence>
<dbReference type="FunFam" id="3.40.50.1970:FF:000003">
    <property type="entry name" value="Alcohol dehydrogenase, iron-containing"/>
    <property type="match status" value="1"/>
</dbReference>
<keyword evidence="2 6" id="KW-0560">Oxidoreductase</keyword>
<dbReference type="PANTHER" id="PTHR11496:SF102">
    <property type="entry name" value="ALCOHOL DEHYDROGENASE 4"/>
    <property type="match status" value="1"/>
</dbReference>
<organism evidence="6">
    <name type="scientific">Proteinivorax hydrogeniformans</name>
    <dbReference type="NCBI Taxonomy" id="1826727"/>
    <lineage>
        <taxon>Bacteria</taxon>
        <taxon>Bacillati</taxon>
        <taxon>Bacillota</taxon>
        <taxon>Clostridia</taxon>
        <taxon>Eubacteriales</taxon>
        <taxon>Proteinivoracaceae</taxon>
        <taxon>Proteinivorax</taxon>
    </lineage>
</organism>
<accession>A0AAU8HX92</accession>